<dbReference type="AlphaFoldDB" id="A0AAU7DSK8"/>
<protein>
    <submittedName>
        <fullName evidence="1">Uncharacterized protein</fullName>
    </submittedName>
</protein>
<organism evidence="1">
    <name type="scientific">Jonesiaceae bacterium BS-20</name>
    <dbReference type="NCBI Taxonomy" id="3120821"/>
    <lineage>
        <taxon>Bacteria</taxon>
        <taxon>Bacillati</taxon>
        <taxon>Actinomycetota</taxon>
        <taxon>Actinomycetes</taxon>
        <taxon>Micrococcales</taxon>
        <taxon>Jonesiaceae</taxon>
    </lineage>
</organism>
<sequence length="169" mass="19566">MVAMEIPSNLVELLYLRHVWELDVLPEMPKVYPAPPLGTASRPDRKWLEQDWLELWATEIAHDPHAITAPESWRSTHGTYGFDHQIHREWKTQVRTQCYEEFFMPEYFAKNGKMVDRLENLEAQGVNEVIVLPLQETYLDRPGPQSLIVATATLRDDNLWKQAIAGASL</sequence>
<accession>A0AAU7DSK8</accession>
<evidence type="ECO:0000313" key="1">
    <source>
        <dbReference type="EMBL" id="XBH20277.1"/>
    </source>
</evidence>
<proteinExistence type="predicted"/>
<name>A0AAU7DSK8_9MICO</name>
<gene>
    <name evidence="1" type="ORF">V5R04_08425</name>
</gene>
<reference evidence="1" key="1">
    <citation type="submission" date="2024-02" db="EMBL/GenBank/DDBJ databases">
        <title>Tomenella chthoni gen. nov. sp. nov., a member of the family Jonesiaceae isolated from bat guano.</title>
        <authorList>
            <person name="Miller S.L."/>
            <person name="King J."/>
            <person name="Sankaranarayanan K."/>
            <person name="Lawson P.A."/>
        </authorList>
    </citation>
    <scope>NUCLEOTIDE SEQUENCE</scope>
    <source>
        <strain evidence="1">BS-20</strain>
    </source>
</reference>
<dbReference type="EMBL" id="CP146203">
    <property type="protein sequence ID" value="XBH20277.1"/>
    <property type="molecule type" value="Genomic_DNA"/>
</dbReference>